<dbReference type="Gene3D" id="3.40.50.150">
    <property type="entry name" value="Vaccinia Virus protein VP39"/>
    <property type="match status" value="1"/>
</dbReference>
<dbReference type="CDD" id="cd02440">
    <property type="entry name" value="AdoMet_MTases"/>
    <property type="match status" value="1"/>
</dbReference>
<evidence type="ECO:0000259" key="1">
    <source>
        <dbReference type="Pfam" id="PF08241"/>
    </source>
</evidence>
<dbReference type="Proteomes" id="UP000008963">
    <property type="component" value="Chromosome"/>
</dbReference>
<dbReference type="RefSeq" id="WP_014243357.1">
    <property type="nucleotide sequence ID" value="NC_016620.1"/>
</dbReference>
<dbReference type="KEGG" id="bmx:BMS_0665"/>
<feature type="domain" description="Methyltransferase type 11" evidence="1">
    <location>
        <begin position="52"/>
        <end position="145"/>
    </location>
</feature>
<protein>
    <submittedName>
        <fullName evidence="2">Methyltransferase</fullName>
    </submittedName>
</protein>
<dbReference type="InterPro" id="IPR013216">
    <property type="entry name" value="Methyltransf_11"/>
</dbReference>
<sequence>MSKLSLSDLSKQLSKPEGKTGIEVAKQMSESNFTMIESAYKHLNITPSDEVLELGHGNASYLSKLREQYGNFKFYGLEVSNLMVEQAKLNEFLNCEFECFDGEILPLSDQSFEKVTTSNTIYFWREPKKLISEVLRILKPSGIFSISFADKEFMKTLPFTQDNFQLYSVDEVCALFKNEFELLNSCTQVEEVKSKAGDLVLRTFHTLSFKPKV</sequence>
<reference evidence="3" key="1">
    <citation type="journal article" date="2013" name="ISME J.">
        <title>A small predatory core genome in the divergent marine Bacteriovorax marinus SJ and the terrestrial Bdellovibrio bacteriovorus.</title>
        <authorList>
            <person name="Crossman L.C."/>
            <person name="Chen H."/>
            <person name="Cerdeno-Tarraga A.M."/>
            <person name="Brooks K."/>
            <person name="Quail M.A."/>
            <person name="Pineiro S.A."/>
            <person name="Hobley L."/>
            <person name="Sockett R.E."/>
            <person name="Bentley S.D."/>
            <person name="Parkhill J."/>
            <person name="Williams H.N."/>
            <person name="Stine O.C."/>
        </authorList>
    </citation>
    <scope>NUCLEOTIDE SEQUENCE [LARGE SCALE GENOMIC DNA]</scope>
    <source>
        <strain evidence="3">ATCC BAA-682 / DSM 15412 / SJ</strain>
    </source>
</reference>
<keyword evidence="2" id="KW-0808">Transferase</keyword>
<dbReference type="InterPro" id="IPR029063">
    <property type="entry name" value="SAM-dependent_MTases_sf"/>
</dbReference>
<accession>E1X599</accession>
<organism evidence="2 3">
    <name type="scientific">Halobacteriovorax marinus (strain ATCC BAA-682 / DSM 15412 / SJ)</name>
    <name type="common">Bacteriovorax marinus</name>
    <dbReference type="NCBI Taxonomy" id="862908"/>
    <lineage>
        <taxon>Bacteria</taxon>
        <taxon>Pseudomonadati</taxon>
        <taxon>Bdellovibrionota</taxon>
        <taxon>Bacteriovoracia</taxon>
        <taxon>Bacteriovoracales</taxon>
        <taxon>Halobacteriovoraceae</taxon>
        <taxon>Halobacteriovorax</taxon>
    </lineage>
</organism>
<dbReference type="GO" id="GO:0008757">
    <property type="term" value="F:S-adenosylmethionine-dependent methyltransferase activity"/>
    <property type="evidence" value="ECO:0007669"/>
    <property type="project" value="InterPro"/>
</dbReference>
<dbReference type="PATRIC" id="fig|862908.3.peg.639"/>
<dbReference type="eggNOG" id="COG2226">
    <property type="taxonomic scope" value="Bacteria"/>
</dbReference>
<gene>
    <name evidence="2" type="ordered locus">BMS_0665</name>
</gene>
<dbReference type="GO" id="GO:0032259">
    <property type="term" value="P:methylation"/>
    <property type="evidence" value="ECO:0007669"/>
    <property type="project" value="UniProtKB-KW"/>
</dbReference>
<keyword evidence="2" id="KW-0489">Methyltransferase</keyword>
<name>E1X599_HALMS</name>
<keyword evidence="3" id="KW-1185">Reference proteome</keyword>
<dbReference type="OrthoDB" id="9760689at2"/>
<dbReference type="STRING" id="862908.BMS_0665"/>
<dbReference type="PANTHER" id="PTHR43591">
    <property type="entry name" value="METHYLTRANSFERASE"/>
    <property type="match status" value="1"/>
</dbReference>
<evidence type="ECO:0000313" key="3">
    <source>
        <dbReference type="Proteomes" id="UP000008963"/>
    </source>
</evidence>
<proteinExistence type="predicted"/>
<evidence type="ECO:0000313" key="2">
    <source>
        <dbReference type="EMBL" id="CBW25571.1"/>
    </source>
</evidence>
<dbReference type="Pfam" id="PF08241">
    <property type="entry name" value="Methyltransf_11"/>
    <property type="match status" value="1"/>
</dbReference>
<dbReference type="SUPFAM" id="SSF53335">
    <property type="entry name" value="S-adenosyl-L-methionine-dependent methyltransferases"/>
    <property type="match status" value="1"/>
</dbReference>
<dbReference type="HOGENOM" id="CLU_081534_3_0_7"/>
<dbReference type="EMBL" id="FQ312005">
    <property type="protein sequence ID" value="CBW25571.1"/>
    <property type="molecule type" value="Genomic_DNA"/>
</dbReference>
<dbReference type="AlphaFoldDB" id="E1X599"/>